<comment type="similarity">
    <text evidence="1 3">Belongs to the ETS family.</text>
</comment>
<name>A0A1B6CX68_9HEMI</name>
<dbReference type="SMART" id="SM00413">
    <property type="entry name" value="ETS"/>
    <property type="match status" value="1"/>
</dbReference>
<keyword evidence="3" id="KW-0539">Nucleus</keyword>
<dbReference type="PROSITE" id="PS00345">
    <property type="entry name" value="ETS_DOMAIN_1"/>
    <property type="match status" value="1"/>
</dbReference>
<proteinExistence type="inferred from homology"/>
<dbReference type="InterPro" id="IPR036388">
    <property type="entry name" value="WH-like_DNA-bd_sf"/>
</dbReference>
<evidence type="ECO:0000256" key="3">
    <source>
        <dbReference type="RuleBase" id="RU004019"/>
    </source>
</evidence>
<dbReference type="PANTHER" id="PTHR11849:SF133">
    <property type="entry name" value="ETS DOMAIN-CONTAINING PROTEIN"/>
    <property type="match status" value="1"/>
</dbReference>
<dbReference type="PANTHER" id="PTHR11849">
    <property type="entry name" value="ETS"/>
    <property type="match status" value="1"/>
</dbReference>
<feature type="domain" description="ETS" evidence="4">
    <location>
        <begin position="5"/>
        <end position="85"/>
    </location>
</feature>
<dbReference type="GO" id="GO:0030154">
    <property type="term" value="P:cell differentiation"/>
    <property type="evidence" value="ECO:0007669"/>
    <property type="project" value="TreeGrafter"/>
</dbReference>
<organism evidence="5">
    <name type="scientific">Clastoptera arizonana</name>
    <name type="common">Arizona spittle bug</name>
    <dbReference type="NCBI Taxonomy" id="38151"/>
    <lineage>
        <taxon>Eukaryota</taxon>
        <taxon>Metazoa</taxon>
        <taxon>Ecdysozoa</taxon>
        <taxon>Arthropoda</taxon>
        <taxon>Hexapoda</taxon>
        <taxon>Insecta</taxon>
        <taxon>Pterygota</taxon>
        <taxon>Neoptera</taxon>
        <taxon>Paraneoptera</taxon>
        <taxon>Hemiptera</taxon>
        <taxon>Auchenorrhyncha</taxon>
        <taxon>Cercopoidea</taxon>
        <taxon>Clastopteridae</taxon>
        <taxon>Clastoptera</taxon>
    </lineage>
</organism>
<accession>A0A1B6CX68</accession>
<dbReference type="GO" id="GO:0043565">
    <property type="term" value="F:sequence-specific DNA binding"/>
    <property type="evidence" value="ECO:0007669"/>
    <property type="project" value="InterPro"/>
</dbReference>
<sequence>MEANITLWQFLLEILHSENYTDIIKWTNSNGEFKLINAEEVARMWGLRKNKTNMNYDKLSRALRYYYNKNIIRKVMGQKFVYRFVTIPSLAIHREEFTPCFMKENIGTSSGSDMITLPKPKTLMYTTSPHYISSNFCSEDALDFLCSSNHLLNKLPKLFDRMILHLISIHGITTRIINCAIYNLCIQII</sequence>
<dbReference type="Pfam" id="PF00178">
    <property type="entry name" value="Ets"/>
    <property type="match status" value="1"/>
</dbReference>
<dbReference type="Gene3D" id="1.10.10.10">
    <property type="entry name" value="Winged helix-like DNA-binding domain superfamily/Winged helix DNA-binding domain"/>
    <property type="match status" value="1"/>
</dbReference>
<keyword evidence="2 3" id="KW-0238">DNA-binding</keyword>
<protein>
    <recommendedName>
        <fullName evidence="4">ETS domain-containing protein</fullName>
    </recommendedName>
</protein>
<dbReference type="AlphaFoldDB" id="A0A1B6CX68"/>
<comment type="subcellular location">
    <subcellularLocation>
        <location evidence="3">Nucleus</location>
    </subcellularLocation>
</comment>
<evidence type="ECO:0000256" key="2">
    <source>
        <dbReference type="ARBA" id="ARBA00023125"/>
    </source>
</evidence>
<dbReference type="SUPFAM" id="SSF46785">
    <property type="entry name" value="Winged helix' DNA-binding domain"/>
    <property type="match status" value="1"/>
</dbReference>
<dbReference type="InterPro" id="IPR000418">
    <property type="entry name" value="Ets_dom"/>
</dbReference>
<evidence type="ECO:0000313" key="5">
    <source>
        <dbReference type="EMBL" id="JAS17915.1"/>
    </source>
</evidence>
<reference evidence="5" key="1">
    <citation type="submission" date="2015-12" db="EMBL/GenBank/DDBJ databases">
        <title>De novo transcriptome assembly of four potential Pierce s Disease insect vectors from Arizona vineyards.</title>
        <authorList>
            <person name="Tassone E.E."/>
        </authorList>
    </citation>
    <scope>NUCLEOTIDE SEQUENCE</scope>
</reference>
<dbReference type="EMBL" id="GEDC01019383">
    <property type="protein sequence ID" value="JAS17915.1"/>
    <property type="molecule type" value="Transcribed_RNA"/>
</dbReference>
<dbReference type="InterPro" id="IPR046328">
    <property type="entry name" value="ETS_fam"/>
</dbReference>
<dbReference type="InterPro" id="IPR036390">
    <property type="entry name" value="WH_DNA-bd_sf"/>
</dbReference>
<evidence type="ECO:0000256" key="1">
    <source>
        <dbReference type="ARBA" id="ARBA00005562"/>
    </source>
</evidence>
<dbReference type="PROSITE" id="PS50061">
    <property type="entry name" value="ETS_DOMAIN_3"/>
    <property type="match status" value="1"/>
</dbReference>
<evidence type="ECO:0000259" key="4">
    <source>
        <dbReference type="PROSITE" id="PS50061"/>
    </source>
</evidence>
<gene>
    <name evidence="5" type="ORF">g.5650</name>
</gene>
<dbReference type="PRINTS" id="PR00454">
    <property type="entry name" value="ETSDOMAIN"/>
</dbReference>
<dbReference type="PROSITE" id="PS00346">
    <property type="entry name" value="ETS_DOMAIN_2"/>
    <property type="match status" value="1"/>
</dbReference>
<dbReference type="GO" id="GO:0005634">
    <property type="term" value="C:nucleus"/>
    <property type="evidence" value="ECO:0007669"/>
    <property type="project" value="UniProtKB-SubCell"/>
</dbReference>
<dbReference type="GO" id="GO:0000981">
    <property type="term" value="F:DNA-binding transcription factor activity, RNA polymerase II-specific"/>
    <property type="evidence" value="ECO:0007669"/>
    <property type="project" value="TreeGrafter"/>
</dbReference>